<feature type="compositionally biased region" description="Polar residues" evidence="1">
    <location>
        <begin position="1"/>
        <end position="13"/>
    </location>
</feature>
<gene>
    <name evidence="2" type="ORF">TR51_01760</name>
</gene>
<evidence type="ECO:0000313" key="3">
    <source>
        <dbReference type="Proteomes" id="UP000032066"/>
    </source>
</evidence>
<dbReference type="PATRIC" id="fig|2064.6.peg.397"/>
<proteinExistence type="predicted"/>
<dbReference type="OrthoDB" id="3507155at2"/>
<dbReference type="STRING" id="2064.TR51_01760"/>
<name>A0A0D0Q1G2_KITGR</name>
<dbReference type="Proteomes" id="UP000032066">
    <property type="component" value="Unassembled WGS sequence"/>
</dbReference>
<feature type="region of interest" description="Disordered" evidence="1">
    <location>
        <begin position="1"/>
        <end position="75"/>
    </location>
</feature>
<dbReference type="EMBL" id="JXZB01000001">
    <property type="protein sequence ID" value="KIQ66382.1"/>
    <property type="molecule type" value="Genomic_DNA"/>
</dbReference>
<evidence type="ECO:0000313" key="2">
    <source>
        <dbReference type="EMBL" id="KIQ66382.1"/>
    </source>
</evidence>
<evidence type="ECO:0000256" key="1">
    <source>
        <dbReference type="SAM" id="MobiDB-lite"/>
    </source>
</evidence>
<protein>
    <recommendedName>
        <fullName evidence="4">Peptidase</fullName>
    </recommendedName>
</protein>
<sequence length="309" mass="34076">MATGKNTESFSAQERQETLEYWTDERLRRAKPVESPTAPAETLRRIREEEESRQGSTDTAAPPADKAISTENPEKVDPNVRPFWNCGKFFFTQVNPSGGTQDYQGSAAFVGDPKVVMTAGHCASAGTSGRINTKFLFIRSAWSSIFGWVGQKVSFTHCAVPDEWSINGNYAYDYAFLQAHERSEAGWLGLDCRPQNSGIPCISVGYPQNYGNANDMYAVRGTADYDIEGIDRMPQNPFSHGCSGGPWIIYWSNQYAPDNNRAICLNSFGIAGYPGVWGPRFDGRTFDLFRATRDYQPPSAGDLHSAAGG</sequence>
<reference evidence="2 3" key="1">
    <citation type="submission" date="2015-02" db="EMBL/GenBank/DDBJ databases">
        <title>Draft genome sequence of Kitasatospora griseola MF730-N6, a bafilomycin, terpentecin and satosporin producer.</title>
        <authorList>
            <person name="Arens J.C."/>
            <person name="Haltli B."/>
            <person name="Kerr R.G."/>
        </authorList>
    </citation>
    <scope>NUCLEOTIDE SEQUENCE [LARGE SCALE GENOMIC DNA]</scope>
    <source>
        <strain evidence="2 3">MF730-N6</strain>
    </source>
</reference>
<organism evidence="2 3">
    <name type="scientific">Kitasatospora griseola</name>
    <name type="common">Streptomyces griseolosporeus</name>
    <dbReference type="NCBI Taxonomy" id="2064"/>
    <lineage>
        <taxon>Bacteria</taxon>
        <taxon>Bacillati</taxon>
        <taxon>Actinomycetota</taxon>
        <taxon>Actinomycetes</taxon>
        <taxon>Kitasatosporales</taxon>
        <taxon>Streptomycetaceae</taxon>
        <taxon>Kitasatospora</taxon>
    </lineage>
</organism>
<dbReference type="InterPro" id="IPR009003">
    <property type="entry name" value="Peptidase_S1_PA"/>
</dbReference>
<feature type="compositionally biased region" description="Basic and acidic residues" evidence="1">
    <location>
        <begin position="14"/>
        <end position="27"/>
    </location>
</feature>
<feature type="compositionally biased region" description="Basic and acidic residues" evidence="1">
    <location>
        <begin position="42"/>
        <end position="53"/>
    </location>
</feature>
<dbReference type="RefSeq" id="WP_043907541.1">
    <property type="nucleotide sequence ID" value="NZ_JXZB01000001.1"/>
</dbReference>
<accession>A0A0D0Q1G2</accession>
<dbReference type="Gene3D" id="2.40.10.10">
    <property type="entry name" value="Trypsin-like serine proteases"/>
    <property type="match status" value="2"/>
</dbReference>
<dbReference type="InterPro" id="IPR043504">
    <property type="entry name" value="Peptidase_S1_PA_chymotrypsin"/>
</dbReference>
<keyword evidence="3" id="KW-1185">Reference proteome</keyword>
<evidence type="ECO:0008006" key="4">
    <source>
        <dbReference type="Google" id="ProtNLM"/>
    </source>
</evidence>
<dbReference type="AlphaFoldDB" id="A0A0D0Q1G2"/>
<comment type="caution">
    <text evidence="2">The sequence shown here is derived from an EMBL/GenBank/DDBJ whole genome shotgun (WGS) entry which is preliminary data.</text>
</comment>
<dbReference type="SUPFAM" id="SSF50494">
    <property type="entry name" value="Trypsin-like serine proteases"/>
    <property type="match status" value="1"/>
</dbReference>